<feature type="compositionally biased region" description="Low complexity" evidence="1">
    <location>
        <begin position="121"/>
        <end position="130"/>
    </location>
</feature>
<reference evidence="3 4" key="2">
    <citation type="submission" date="2020-04" db="EMBL/GenBank/DDBJ databases">
        <title>Genome sequencing and assembly of multiple isolates from the Colletotrichum gloeosporioides species complex.</title>
        <authorList>
            <person name="Gan P."/>
            <person name="Shirasu K."/>
        </authorList>
    </citation>
    <scope>NUCLEOTIDE SEQUENCE [LARGE SCALE GENOMIC DNA]</scope>
    <source>
        <strain evidence="3 4">Nara gc5</strain>
    </source>
</reference>
<dbReference type="PRINTS" id="PR01871">
    <property type="entry name" value="ANNEXINVII"/>
</dbReference>
<dbReference type="InParanoid" id="A0A7J6JIN5"/>
<feature type="compositionally biased region" description="Polar residues" evidence="1">
    <location>
        <begin position="111"/>
        <end position="120"/>
    </location>
</feature>
<dbReference type="GO" id="GO:0003779">
    <property type="term" value="F:actin binding"/>
    <property type="evidence" value="ECO:0007669"/>
    <property type="project" value="InterPro"/>
</dbReference>
<gene>
    <name evidence="3" type="primary">Wipf2</name>
    <name evidence="3" type="ORF">CGGC5_v000630</name>
</gene>
<organism evidence="3 4">
    <name type="scientific">Colletotrichum fructicola (strain Nara gc5)</name>
    <name type="common">Anthracnose fungus</name>
    <name type="synonym">Colletotrichum gloeosporioides (strain Nara gc5)</name>
    <dbReference type="NCBI Taxonomy" id="1213859"/>
    <lineage>
        <taxon>Eukaryota</taxon>
        <taxon>Fungi</taxon>
        <taxon>Dikarya</taxon>
        <taxon>Ascomycota</taxon>
        <taxon>Pezizomycotina</taxon>
        <taxon>Sordariomycetes</taxon>
        <taxon>Hypocreomycetidae</taxon>
        <taxon>Glomerellales</taxon>
        <taxon>Glomerellaceae</taxon>
        <taxon>Colletotrichum</taxon>
        <taxon>Colletotrichum gloeosporioides species complex</taxon>
    </lineage>
</organism>
<reference evidence="3 4" key="1">
    <citation type="submission" date="2012-08" db="EMBL/GenBank/DDBJ databases">
        <authorList>
            <person name="Gan P.H.P."/>
            <person name="Ikeda K."/>
            <person name="Irieda H."/>
            <person name="Narusaka M."/>
            <person name="O'Connell R.J."/>
            <person name="Narusaka Y."/>
            <person name="Takano Y."/>
            <person name="Kubo Y."/>
            <person name="Shirasu K."/>
        </authorList>
    </citation>
    <scope>NUCLEOTIDE SEQUENCE [LARGE SCALE GENOMIC DNA]</scope>
    <source>
        <strain evidence="3 4">Nara gc5</strain>
    </source>
</reference>
<feature type="domain" description="WH2" evidence="2">
    <location>
        <begin position="42"/>
        <end position="59"/>
    </location>
</feature>
<name>A0A7J6JIN5_COLFN</name>
<dbReference type="PROSITE" id="PS51082">
    <property type="entry name" value="WH2"/>
    <property type="match status" value="1"/>
</dbReference>
<dbReference type="AlphaFoldDB" id="A0A7J6JIN5"/>
<dbReference type="RefSeq" id="XP_031888524.1">
    <property type="nucleotide sequence ID" value="XM_032032236.1"/>
</dbReference>
<dbReference type="EMBL" id="ANPB02000001">
    <property type="protein sequence ID" value="KAF4490586.1"/>
    <property type="molecule type" value="Genomic_DNA"/>
</dbReference>
<protein>
    <submittedName>
        <fullName evidence="3">WAS/WASL-interacting protein family member 2</fullName>
    </submittedName>
</protein>
<keyword evidence="4" id="KW-1185">Reference proteome</keyword>
<dbReference type="Proteomes" id="UP000011096">
    <property type="component" value="Unassembled WGS sequence"/>
</dbReference>
<feature type="compositionally biased region" description="Gly residues" evidence="1">
    <location>
        <begin position="72"/>
        <end position="83"/>
    </location>
</feature>
<feature type="region of interest" description="Disordered" evidence="1">
    <location>
        <begin position="1"/>
        <end position="135"/>
    </location>
</feature>
<evidence type="ECO:0000256" key="1">
    <source>
        <dbReference type="SAM" id="MobiDB-lite"/>
    </source>
</evidence>
<comment type="caution">
    <text evidence="3">The sequence shown here is derived from an EMBL/GenBank/DDBJ whole genome shotgun (WGS) entry which is preliminary data.</text>
</comment>
<evidence type="ECO:0000313" key="4">
    <source>
        <dbReference type="Proteomes" id="UP000011096"/>
    </source>
</evidence>
<dbReference type="Pfam" id="PF02205">
    <property type="entry name" value="WH2"/>
    <property type="match status" value="1"/>
</dbReference>
<dbReference type="InterPro" id="IPR003124">
    <property type="entry name" value="WH2_dom"/>
</dbReference>
<feature type="compositionally biased region" description="Pro residues" evidence="1">
    <location>
        <begin position="84"/>
        <end position="107"/>
    </location>
</feature>
<sequence length="325" mass="32149">MPPPPPPPPPMPGMGGPPPPPPPGGPPGLGSLPSRPAGGGANRGALLSDISKGKALKKTVTNDRSAPVVGKVSGGGGGGGPPIGGAPPVPGFGGAPKPPGGLAPPVPGNRARSNSDQSGSAPAPAAEPAPQLAGLFAGGMPKLRKTRGAVDTGAAADSSYLSDPENNAELLGIHEGAPASYWQEATTTACISKALYSSIEQSTSSAWCSSSWRPSPASSISCSSTSPIGTSLGAATTPRRCCTQSPSAFTPFSISSTSTSSTRIKRAFASGNASCPTSSWTGITQCRTPATSIHGAFASRGRTSPAGRPFAGPVRVWTSLIYARP</sequence>
<dbReference type="GeneID" id="43616284"/>
<dbReference type="OrthoDB" id="2430277at2759"/>
<evidence type="ECO:0000259" key="2">
    <source>
        <dbReference type="PROSITE" id="PS51082"/>
    </source>
</evidence>
<proteinExistence type="predicted"/>
<feature type="compositionally biased region" description="Pro residues" evidence="1">
    <location>
        <begin position="1"/>
        <end position="26"/>
    </location>
</feature>
<evidence type="ECO:0000313" key="3">
    <source>
        <dbReference type="EMBL" id="KAF4490586.1"/>
    </source>
</evidence>
<accession>A0A7J6JIN5</accession>